<dbReference type="SUPFAM" id="SSF50405">
    <property type="entry name" value="Actin-crosslinking proteins"/>
    <property type="match status" value="2"/>
</dbReference>
<keyword evidence="1" id="KW-0175">Coiled coil</keyword>
<dbReference type="InterPro" id="IPR008999">
    <property type="entry name" value="Actin-crosslinking"/>
</dbReference>
<feature type="compositionally biased region" description="Basic and acidic residues" evidence="2">
    <location>
        <begin position="216"/>
        <end position="229"/>
    </location>
</feature>
<proteinExistence type="predicted"/>
<reference evidence="3 4" key="1">
    <citation type="submission" date="2016-02" db="EMBL/GenBank/DDBJ databases">
        <title>Genome analysis of coral dinoflagellate symbionts highlights evolutionary adaptations to a symbiotic lifestyle.</title>
        <authorList>
            <person name="Aranda M."/>
            <person name="Li Y."/>
            <person name="Liew Y.J."/>
            <person name="Baumgarten S."/>
            <person name="Simakov O."/>
            <person name="Wilson M."/>
            <person name="Piel J."/>
            <person name="Ashoor H."/>
            <person name="Bougouffa S."/>
            <person name="Bajic V.B."/>
            <person name="Ryu T."/>
            <person name="Ravasi T."/>
            <person name="Bayer T."/>
            <person name="Micklem G."/>
            <person name="Kim H."/>
            <person name="Bhak J."/>
            <person name="Lajeunesse T.C."/>
            <person name="Voolstra C.R."/>
        </authorList>
    </citation>
    <scope>NUCLEOTIDE SEQUENCE [LARGE SCALE GENOMIC DNA]</scope>
    <source>
        <strain evidence="3 4">CCMP2467</strain>
    </source>
</reference>
<gene>
    <name evidence="3" type="ORF">AK812_SmicGene20055</name>
</gene>
<sequence length="1473" mass="163626">MGRLRRRQQGRAWPVNAKQQQLQLRTRSTGREIGFASGSPMPVLSANTVSFADRAKVSRFLVIAWVVGPLGWLSGRPGVQSYKLSETPIISPINLTNSDDPTVAEKVEKLVEKNLVHDAEEESKVPDPEQEGNSTNSFADLAKNLEFMMLKMAQVETVVQLQQAEIAAQQAEIDALKEHVGLDVQHVAMARKHSRDPHAASHVLKAVLDKHHHQRETREYHPGAHKEPVTEDGSVPPRPVSQAEALLQRQARSSEKEEDSENLLDESLSSKWNPFDELKRTVNKAVEAVDGTGLTGGALKDAFNQVKAKGNLKAVEFIQNTVIDTVEKATTILMNFKGFSFSSHCWTAAPGASVDGYDLSVNFGKLYCSVTLVGKTIELFNTPHIIRRFRLPDPLQALPEQIKTVARASGENVGRVFGFMHDILHTGGCNRADTFHCIAARISSFVMQFQPPLNWLPEQIKTVAEASGENVGRVFGFMHDILNTGGCNRADTFHCIAKRLSSFVMQFEPPLKWLPSPVGVLADSPLNSIKSLMAMGKDLMHCQHFESGTELTKCLGSKIVNLVPPLSYLNRLGEVMAETIEAFAKAATALLKKALKGGTSLIQKAAISDFPAVGKMPVRHQQGDLIVEAHSQELHPSLLEFSSNDALYSDGPGIKLKKGDDVQVTNLITQFNGREANSGSCLAFAPRNKNGAQVGNHQEATKGDWTAATKDDFVQLEPWAVPCDNTWMKDNWNKWQGYSFYTGTAAVEKCLSVTFKIDIQPVVAFVAGLSIKFLPTLFDLITTVCWPNQMPGGLDLSVLRSELKTGDHLLFSRTLRLAKRFGSDTHFVKKNLGTGYQTWRSPLGIAKGESRHAFAPMSLLEGNRSQVEGGEGEKLETESWYWKTETEDLYLASVDYDDSMEVNTTWEMRGADAARHLSAMQEAQAQGKEDIIQLFNFKKPGMTNFHIQGLLNGNSLELGLQMGFGPYQSPSRRIPLADIGVQFAVILAAVPWISVETKKTAIAALRDFSTEDAGRVKGLPLRPGSVIALHCTHNKRYLSMGGDNIYGYPGERPDGIKDWWAHQRFTVVDAGNGQIALHNAHHNRFLKSFGSGLSPHKNWNELPHNWGGEKWNVVDAGNGQIALQGSSKVFLKVDNGGGAGFTHPIDHLPAHYTWERFTVVAAEVKLVPGSTVALYNTHHRKFIAMRKDHLEPGGYREGGDLPEEWTHERFTVIQKNGREIALHNARHNRFIKVNGASPHKNPDQFPQGWGMEAFEVWPAVDGEMMLWNPSVNRFVQMGGGHMGESGHPPAGFDTRGWAWERFRVVHVKPYLEPGTVVGLHSAVHNRFLEMRNDHWMYRSPEKGVADLPNWWSWQHFKVVDAGNGQIGLYNEHHRRYVSMRGCHKQLGTHHERHGWESFTVVPGSDLFDGVIALHNSHHNCFIRMTAHHADASSHKSIQDLPHDWNQERFHIVKVGVGNQASEPAGKHLDVSLT</sequence>
<dbReference type="Gene3D" id="2.80.10.50">
    <property type="match status" value="2"/>
</dbReference>
<feature type="coiled-coil region" evidence="1">
    <location>
        <begin position="152"/>
        <end position="179"/>
    </location>
</feature>
<evidence type="ECO:0000313" key="3">
    <source>
        <dbReference type="EMBL" id="OLP97561.1"/>
    </source>
</evidence>
<dbReference type="EMBL" id="LSRX01000428">
    <property type="protein sequence ID" value="OLP97561.1"/>
    <property type="molecule type" value="Genomic_DNA"/>
</dbReference>
<evidence type="ECO:0000313" key="4">
    <source>
        <dbReference type="Proteomes" id="UP000186817"/>
    </source>
</evidence>
<feature type="region of interest" description="Disordered" evidence="2">
    <location>
        <begin position="117"/>
        <end position="136"/>
    </location>
</feature>
<organism evidence="3 4">
    <name type="scientific">Symbiodinium microadriaticum</name>
    <name type="common">Dinoflagellate</name>
    <name type="synonym">Zooxanthella microadriatica</name>
    <dbReference type="NCBI Taxonomy" id="2951"/>
    <lineage>
        <taxon>Eukaryota</taxon>
        <taxon>Sar</taxon>
        <taxon>Alveolata</taxon>
        <taxon>Dinophyceae</taxon>
        <taxon>Suessiales</taxon>
        <taxon>Symbiodiniaceae</taxon>
        <taxon>Symbiodinium</taxon>
    </lineage>
</organism>
<feature type="region of interest" description="Disordered" evidence="2">
    <location>
        <begin position="210"/>
        <end position="265"/>
    </location>
</feature>
<evidence type="ECO:0000256" key="2">
    <source>
        <dbReference type="SAM" id="MobiDB-lite"/>
    </source>
</evidence>
<feature type="compositionally biased region" description="Basic and acidic residues" evidence="2">
    <location>
        <begin position="117"/>
        <end position="127"/>
    </location>
</feature>
<name>A0A1Q9DQX1_SYMMI</name>
<dbReference type="Proteomes" id="UP000186817">
    <property type="component" value="Unassembled WGS sequence"/>
</dbReference>
<keyword evidence="4" id="KW-1185">Reference proteome</keyword>
<dbReference type="CDD" id="cd00257">
    <property type="entry name" value="beta-trefoil_FSCN-like"/>
    <property type="match status" value="2"/>
</dbReference>
<comment type="caution">
    <text evidence="3">The sequence shown here is derived from an EMBL/GenBank/DDBJ whole genome shotgun (WGS) entry which is preliminary data.</text>
</comment>
<dbReference type="OrthoDB" id="409329at2759"/>
<protein>
    <submittedName>
        <fullName evidence="3">Uncharacterized protein</fullName>
    </submittedName>
</protein>
<accession>A0A1Q9DQX1</accession>
<evidence type="ECO:0000256" key="1">
    <source>
        <dbReference type="SAM" id="Coils"/>
    </source>
</evidence>